<evidence type="ECO:0000256" key="2">
    <source>
        <dbReference type="ARBA" id="ARBA00022723"/>
    </source>
</evidence>
<dbReference type="RefSeq" id="WP_018176289.1">
    <property type="nucleotide sequence ID" value="NZ_CP011367.1"/>
</dbReference>
<proteinExistence type="inferred from homology"/>
<dbReference type="OrthoDB" id="9785695at2"/>
<keyword evidence="6" id="KW-1185">Reference proteome</keyword>
<organism evidence="5 6">
    <name type="scientific">Thioalkalivibrio versutus</name>
    <dbReference type="NCBI Taxonomy" id="106634"/>
    <lineage>
        <taxon>Bacteria</taxon>
        <taxon>Pseudomonadati</taxon>
        <taxon>Pseudomonadota</taxon>
        <taxon>Gammaproteobacteria</taxon>
        <taxon>Chromatiales</taxon>
        <taxon>Ectothiorhodospiraceae</taxon>
        <taxon>Thioalkalivibrio</taxon>
    </lineage>
</organism>
<feature type="binding site" evidence="4">
    <location>
        <position position="93"/>
    </location>
    <ligand>
        <name>Mg(2+)</name>
        <dbReference type="ChEBI" id="CHEBI:18420"/>
        <label>2</label>
    </ligand>
</feature>
<dbReference type="GO" id="GO:0007165">
    <property type="term" value="P:signal transduction"/>
    <property type="evidence" value="ECO:0007669"/>
    <property type="project" value="TreeGrafter"/>
</dbReference>
<feature type="binding site" evidence="4">
    <location>
        <position position="90"/>
    </location>
    <ligand>
        <name>Mg(2+)</name>
        <dbReference type="ChEBI" id="CHEBI:18420"/>
        <label>2</label>
    </ligand>
</feature>
<keyword evidence="2 4" id="KW-0479">Metal-binding</keyword>
<accession>A0A0G3G3B4</accession>
<comment type="similarity">
    <text evidence="1">Belongs to the inositol monophosphatase superfamily.</text>
</comment>
<dbReference type="GO" id="GO:0006020">
    <property type="term" value="P:inositol metabolic process"/>
    <property type="evidence" value="ECO:0007669"/>
    <property type="project" value="TreeGrafter"/>
</dbReference>
<evidence type="ECO:0000313" key="5">
    <source>
        <dbReference type="EMBL" id="AKJ94022.1"/>
    </source>
</evidence>
<reference evidence="5 6" key="1">
    <citation type="submission" date="2015-04" db="EMBL/GenBank/DDBJ databases">
        <title>Complete Sequence for the Genome of the Thioalkalivibrio versutus D301.</title>
        <authorList>
            <person name="Mu T."/>
            <person name="Zhou J."/>
            <person name="Xu X."/>
        </authorList>
    </citation>
    <scope>NUCLEOTIDE SEQUENCE [LARGE SCALE GENOMIC DNA]</scope>
    <source>
        <strain evidence="5 6">D301</strain>
    </source>
</reference>
<dbReference type="PATRIC" id="fig|106634.4.peg.195"/>
<dbReference type="PRINTS" id="PR00377">
    <property type="entry name" value="IMPHPHTASES"/>
</dbReference>
<dbReference type="GO" id="GO:0008934">
    <property type="term" value="F:inositol monophosphate 1-phosphatase activity"/>
    <property type="evidence" value="ECO:0007669"/>
    <property type="project" value="TreeGrafter"/>
</dbReference>
<name>A0A0G3G3B4_9GAMM</name>
<comment type="cofactor">
    <cofactor evidence="4">
        <name>Mg(2+)</name>
        <dbReference type="ChEBI" id="CHEBI:18420"/>
    </cofactor>
</comment>
<dbReference type="Proteomes" id="UP000064201">
    <property type="component" value="Chromosome"/>
</dbReference>
<dbReference type="CDD" id="cd01637">
    <property type="entry name" value="IMPase_like"/>
    <property type="match status" value="1"/>
</dbReference>
<feature type="binding site" evidence="4">
    <location>
        <position position="216"/>
    </location>
    <ligand>
        <name>Mg(2+)</name>
        <dbReference type="ChEBI" id="CHEBI:18420"/>
        <label>1</label>
        <note>catalytic</note>
    </ligand>
</feature>
<evidence type="ECO:0000256" key="3">
    <source>
        <dbReference type="ARBA" id="ARBA00022842"/>
    </source>
</evidence>
<dbReference type="GO" id="GO:0046872">
    <property type="term" value="F:metal ion binding"/>
    <property type="evidence" value="ECO:0007669"/>
    <property type="project" value="UniProtKB-KW"/>
</dbReference>
<dbReference type="KEGG" id="tvr:TVD_00955"/>
<dbReference type="PROSITE" id="PS00630">
    <property type="entry name" value="IMP_2"/>
    <property type="match status" value="1"/>
</dbReference>
<dbReference type="Gene3D" id="3.30.540.10">
    <property type="entry name" value="Fructose-1,6-Bisphosphatase, subunit A, domain 1"/>
    <property type="match status" value="1"/>
</dbReference>
<sequence length="276" mass="29432">MTTTAIPFSDLAQGLREIGQQELLPRFEADIAVDYKADGSVITEADHAVDARVRTLLGAYGQDTPVLSEEQARGEQARVLETAPAFWLVDPLDGTSNFAGGMPFFAISIARIEGDRVTHGATYDPVREELFTATEDSALELNGVTPPATTRPPVTELGRAIALVDYKRLDAPLAGELACNAPFRSQRNLGACALEWAWLAAGRADLYLHGGQAPWDSAAGGLMLARAGGAMCNLAGEPVFGRSLTKRSAVAARSDTLLADWRAWLAPWLAAPETPS</sequence>
<dbReference type="PANTHER" id="PTHR20854:SF4">
    <property type="entry name" value="INOSITOL-1-MONOPHOSPHATASE-RELATED"/>
    <property type="match status" value="1"/>
</dbReference>
<dbReference type="PANTHER" id="PTHR20854">
    <property type="entry name" value="INOSITOL MONOPHOSPHATASE"/>
    <property type="match status" value="1"/>
</dbReference>
<dbReference type="SUPFAM" id="SSF56655">
    <property type="entry name" value="Carbohydrate phosphatase"/>
    <property type="match status" value="1"/>
</dbReference>
<feature type="binding site" evidence="4">
    <location>
        <position position="92"/>
    </location>
    <ligand>
        <name>Mg(2+)</name>
        <dbReference type="ChEBI" id="CHEBI:18420"/>
        <label>1</label>
        <note>catalytic</note>
    </ligand>
</feature>
<protein>
    <submittedName>
        <fullName evidence="5">Inositol monophosphatase</fullName>
    </submittedName>
</protein>
<dbReference type="InterPro" id="IPR020550">
    <property type="entry name" value="Inositol_monophosphatase_CS"/>
</dbReference>
<gene>
    <name evidence="5" type="ORF">TVD_00955</name>
</gene>
<keyword evidence="3 4" id="KW-0460">Magnesium</keyword>
<evidence type="ECO:0000256" key="1">
    <source>
        <dbReference type="ARBA" id="ARBA00009759"/>
    </source>
</evidence>
<evidence type="ECO:0000313" key="6">
    <source>
        <dbReference type="Proteomes" id="UP000064201"/>
    </source>
</evidence>
<dbReference type="GO" id="GO:0046854">
    <property type="term" value="P:phosphatidylinositol phosphate biosynthetic process"/>
    <property type="evidence" value="ECO:0007669"/>
    <property type="project" value="InterPro"/>
</dbReference>
<dbReference type="InterPro" id="IPR000760">
    <property type="entry name" value="Inositol_monophosphatase-like"/>
</dbReference>
<dbReference type="EMBL" id="CP011367">
    <property type="protein sequence ID" value="AKJ94022.1"/>
    <property type="molecule type" value="Genomic_DNA"/>
</dbReference>
<dbReference type="STRING" id="106634.TVD_00955"/>
<evidence type="ECO:0000256" key="4">
    <source>
        <dbReference type="PIRSR" id="PIRSR600760-2"/>
    </source>
</evidence>
<dbReference type="Pfam" id="PF00459">
    <property type="entry name" value="Inositol_P"/>
    <property type="match status" value="1"/>
</dbReference>
<dbReference type="AlphaFoldDB" id="A0A0G3G3B4"/>
<dbReference type="Gene3D" id="3.40.190.80">
    <property type="match status" value="1"/>
</dbReference>
<feature type="binding site" evidence="4">
    <location>
        <position position="69"/>
    </location>
    <ligand>
        <name>Mg(2+)</name>
        <dbReference type="ChEBI" id="CHEBI:18420"/>
        <label>1</label>
        <note>catalytic</note>
    </ligand>
</feature>